<name>A0ABP6ND89_9ACTN</name>
<reference evidence="2" key="1">
    <citation type="journal article" date="2019" name="Int. J. Syst. Evol. Microbiol.">
        <title>The Global Catalogue of Microorganisms (GCM) 10K type strain sequencing project: providing services to taxonomists for standard genome sequencing and annotation.</title>
        <authorList>
            <consortium name="The Broad Institute Genomics Platform"/>
            <consortium name="The Broad Institute Genome Sequencing Center for Infectious Disease"/>
            <person name="Wu L."/>
            <person name="Ma J."/>
        </authorList>
    </citation>
    <scope>NUCLEOTIDE SEQUENCE [LARGE SCALE GENOMIC DNA]</scope>
    <source>
        <strain evidence="2">JCM 9373</strain>
    </source>
</reference>
<evidence type="ECO:0000313" key="1">
    <source>
        <dbReference type="EMBL" id="GAA3144440.1"/>
    </source>
</evidence>
<accession>A0ABP6ND89</accession>
<gene>
    <name evidence="1" type="ORF">GCM10010466_39440</name>
</gene>
<dbReference type="RefSeq" id="WP_344861587.1">
    <property type="nucleotide sequence ID" value="NZ_BAAAUT010000031.1"/>
</dbReference>
<dbReference type="EMBL" id="BAAAUT010000031">
    <property type="protein sequence ID" value="GAA3144440.1"/>
    <property type="molecule type" value="Genomic_DNA"/>
</dbReference>
<sequence>MARRPRRWAPKGKGWRCVLDGGTTAVWMRLEADDTVTATVYLDFSQGQAEPDPYDGIWSVSTYRGGPILHAIMDKPYKIVPYTFRWAGVDTFWGTPSGYEPLPRHGVPRRSPKIRRDWTRYKHVHTRWYQRPMPGGYGIREVLPRKFRDPRGACCR</sequence>
<protein>
    <submittedName>
        <fullName evidence="1">Uncharacterized protein</fullName>
    </submittedName>
</protein>
<comment type="caution">
    <text evidence="1">The sequence shown here is derived from an EMBL/GenBank/DDBJ whole genome shotgun (WGS) entry which is preliminary data.</text>
</comment>
<proteinExistence type="predicted"/>
<keyword evidence="2" id="KW-1185">Reference proteome</keyword>
<evidence type="ECO:0000313" key="2">
    <source>
        <dbReference type="Proteomes" id="UP001500320"/>
    </source>
</evidence>
<organism evidence="1 2">
    <name type="scientific">Planomonospora alba</name>
    <dbReference type="NCBI Taxonomy" id="161354"/>
    <lineage>
        <taxon>Bacteria</taxon>
        <taxon>Bacillati</taxon>
        <taxon>Actinomycetota</taxon>
        <taxon>Actinomycetes</taxon>
        <taxon>Streptosporangiales</taxon>
        <taxon>Streptosporangiaceae</taxon>
        <taxon>Planomonospora</taxon>
    </lineage>
</organism>
<dbReference type="Proteomes" id="UP001500320">
    <property type="component" value="Unassembled WGS sequence"/>
</dbReference>